<reference evidence="3" key="2">
    <citation type="journal article" date="2010" name="Genome Res.">
        <title>Population genomic sequencing of Coccidioides fungi reveals recent hybridization and transposon control.</title>
        <authorList>
            <person name="Neafsey D.E."/>
            <person name="Barker B.M."/>
            <person name="Sharpton T.J."/>
            <person name="Stajich J.E."/>
            <person name="Park D.J."/>
            <person name="Whiston E."/>
            <person name="Hung C.-Y."/>
            <person name="McMahan C."/>
            <person name="White J."/>
            <person name="Sykes S."/>
            <person name="Heiman D."/>
            <person name="Young S."/>
            <person name="Zeng Q."/>
            <person name="Abouelleil A."/>
            <person name="Aftuck L."/>
            <person name="Bessette D."/>
            <person name="Brown A."/>
            <person name="FitzGerald M."/>
            <person name="Lui A."/>
            <person name="Macdonald J.P."/>
            <person name="Priest M."/>
            <person name="Orbach M.J."/>
            <person name="Galgiani J.N."/>
            <person name="Kirkland T.N."/>
            <person name="Cole G.T."/>
            <person name="Birren B.W."/>
            <person name="Henn M.R."/>
            <person name="Taylor J.W."/>
            <person name="Rounsley S.D."/>
        </authorList>
    </citation>
    <scope>GENOME REANNOTATION</scope>
    <source>
        <strain evidence="3">RS</strain>
    </source>
</reference>
<proteinExistence type="predicted"/>
<feature type="region of interest" description="Disordered" evidence="1">
    <location>
        <begin position="1"/>
        <end position="26"/>
    </location>
</feature>
<evidence type="ECO:0000256" key="1">
    <source>
        <dbReference type="SAM" id="MobiDB-lite"/>
    </source>
</evidence>
<dbReference type="EMBL" id="GG704911">
    <property type="protein sequence ID" value="EAS36014.3"/>
    <property type="molecule type" value="Genomic_DNA"/>
</dbReference>
<accession>J3KJ21</accession>
<gene>
    <name evidence="2" type="ORF">CIMG_01368</name>
</gene>
<protein>
    <submittedName>
        <fullName evidence="2">Uncharacterized protein</fullName>
    </submittedName>
</protein>
<reference evidence="3" key="1">
    <citation type="journal article" date="2009" name="Genome Res.">
        <title>Comparative genomic analyses of the human fungal pathogens Coccidioides and their relatives.</title>
        <authorList>
            <person name="Sharpton T.J."/>
            <person name="Stajich J.E."/>
            <person name="Rounsley S.D."/>
            <person name="Gardner M.J."/>
            <person name="Wortman J.R."/>
            <person name="Jordar V.S."/>
            <person name="Maiti R."/>
            <person name="Kodira C.D."/>
            <person name="Neafsey D.E."/>
            <person name="Zeng Q."/>
            <person name="Hung C.-Y."/>
            <person name="McMahan C."/>
            <person name="Muszewska A."/>
            <person name="Grynberg M."/>
            <person name="Mandel M.A."/>
            <person name="Kellner E.M."/>
            <person name="Barker B.M."/>
            <person name="Galgiani J.N."/>
            <person name="Orbach M.J."/>
            <person name="Kirkland T.N."/>
            <person name="Cole G.T."/>
            <person name="Henn M.R."/>
            <person name="Birren B.W."/>
            <person name="Taylor J.W."/>
        </authorList>
    </citation>
    <scope>NUCLEOTIDE SEQUENCE [LARGE SCALE GENOMIC DNA]</scope>
    <source>
        <strain evidence="3">RS</strain>
    </source>
</reference>
<name>J3KJ21_COCIM</name>
<dbReference type="VEuPathDB" id="FungiDB:CIMG_01368"/>
<dbReference type="GeneID" id="4566521"/>
<dbReference type="InParanoid" id="J3KJ21"/>
<sequence length="164" mass="18611">MDQEERDEAREFSQIPPVSSAEASIPKDIKKRHQTYQVGLHRREHNARYLQLYPCFGKIDPLCRCVERSGLEKKGGTEQQPWIVVQRRKVNREPAKGEKAWGVARFCRLQAWLPLVWHVTGAASTAAQRPAANGKGDVGQSSPRCPIMVYRSLSIVSRLRSMDS</sequence>
<evidence type="ECO:0000313" key="2">
    <source>
        <dbReference type="EMBL" id="EAS36014.3"/>
    </source>
</evidence>
<organism evidence="2 3">
    <name type="scientific">Coccidioides immitis (strain RS)</name>
    <name type="common">Valley fever fungus</name>
    <dbReference type="NCBI Taxonomy" id="246410"/>
    <lineage>
        <taxon>Eukaryota</taxon>
        <taxon>Fungi</taxon>
        <taxon>Dikarya</taxon>
        <taxon>Ascomycota</taxon>
        <taxon>Pezizomycotina</taxon>
        <taxon>Eurotiomycetes</taxon>
        <taxon>Eurotiomycetidae</taxon>
        <taxon>Onygenales</taxon>
        <taxon>Onygenaceae</taxon>
        <taxon>Coccidioides</taxon>
    </lineage>
</organism>
<dbReference type="KEGG" id="cim:CIMG_01368"/>
<evidence type="ECO:0000313" key="3">
    <source>
        <dbReference type="Proteomes" id="UP000001261"/>
    </source>
</evidence>
<dbReference type="Proteomes" id="UP000001261">
    <property type="component" value="Unassembled WGS sequence"/>
</dbReference>
<dbReference type="RefSeq" id="XP_001247597.2">
    <property type="nucleotide sequence ID" value="XM_001247596.2"/>
</dbReference>
<keyword evidence="3" id="KW-1185">Reference proteome</keyword>
<dbReference type="AlphaFoldDB" id="J3KJ21"/>